<proteinExistence type="predicted"/>
<dbReference type="EMBL" id="CP041742">
    <property type="protein sequence ID" value="QDQ73165.1"/>
    <property type="molecule type" value="Genomic_DNA"/>
</dbReference>
<keyword evidence="2" id="KW-1185">Reference proteome</keyword>
<evidence type="ECO:0000313" key="2">
    <source>
        <dbReference type="Proteomes" id="UP000315891"/>
    </source>
</evidence>
<name>A0A516V3R4_9GAMM</name>
<accession>A0A516V3R4</accession>
<gene>
    <name evidence="1" type="ORF">FNZ56_04405</name>
</gene>
<reference evidence="1 2" key="1">
    <citation type="submission" date="2019-07" db="EMBL/GenBank/DDBJ databases">
        <title>Lysobacter weifangensis sp. nov., isolated from bensulfuron-methyl contaminated farmland soil.</title>
        <authorList>
            <person name="Zhao H."/>
        </authorList>
    </citation>
    <scope>NUCLEOTIDE SEQUENCE [LARGE SCALE GENOMIC DNA]</scope>
    <source>
        <strain evidence="1 2">CC-Bw-6</strain>
    </source>
</reference>
<dbReference type="OrthoDB" id="5959054at2"/>
<organism evidence="1 2">
    <name type="scientific">Pseudoluteimonas lycopersici</name>
    <dbReference type="NCBI Taxonomy" id="1324796"/>
    <lineage>
        <taxon>Bacteria</taxon>
        <taxon>Pseudomonadati</taxon>
        <taxon>Pseudomonadota</taxon>
        <taxon>Gammaproteobacteria</taxon>
        <taxon>Lysobacterales</taxon>
        <taxon>Lysobacteraceae</taxon>
        <taxon>Pseudoluteimonas</taxon>
    </lineage>
</organism>
<dbReference type="SUPFAM" id="SSF48576">
    <property type="entry name" value="Terpenoid synthases"/>
    <property type="match status" value="1"/>
</dbReference>
<dbReference type="Proteomes" id="UP000315891">
    <property type="component" value="Chromosome"/>
</dbReference>
<sequence length="240" mass="26568">MDNDAAPAEFIAKWREHWPEWSVAETFVPEEQREVASAWFALRHELTEAAWAGEDPRPGEAKLAWWREELQGWAQGRRRHPLGAVLQKQPVPWILLADSIPSLFASRGIAPDPDQAAIRLEPFAEGVAGIGITLFADAAQPPPSPPPPRSVVYGLLAERLLRQGEVAVPDSIRGEAGGNAVQAWAARLLQRWAPPHHGSIPGRLQALLVRERLQATADGRSPSSWSRLTLPWRCRVIARS</sequence>
<dbReference type="AlphaFoldDB" id="A0A516V3R4"/>
<dbReference type="RefSeq" id="WP_143878678.1">
    <property type="nucleotide sequence ID" value="NZ_BAABLZ010000001.1"/>
</dbReference>
<dbReference type="InterPro" id="IPR008949">
    <property type="entry name" value="Isoprenoid_synthase_dom_sf"/>
</dbReference>
<evidence type="ECO:0000313" key="1">
    <source>
        <dbReference type="EMBL" id="QDQ73165.1"/>
    </source>
</evidence>
<protein>
    <submittedName>
        <fullName evidence="1">Phytoene/squalene synthase family protein</fullName>
    </submittedName>
</protein>